<keyword evidence="3 5" id="KW-0378">Hydrolase</keyword>
<dbReference type="RefSeq" id="WP_168017088.1">
    <property type="nucleotide sequence ID" value="NZ_JAATEP010000037.1"/>
</dbReference>
<evidence type="ECO:0000256" key="1">
    <source>
        <dbReference type="ARBA" id="ARBA00011073"/>
    </source>
</evidence>
<evidence type="ECO:0000259" key="8">
    <source>
        <dbReference type="Pfam" id="PF00082"/>
    </source>
</evidence>
<dbReference type="InterPro" id="IPR036852">
    <property type="entry name" value="Peptidase_S8/S53_dom_sf"/>
</dbReference>
<dbReference type="Pfam" id="PF00082">
    <property type="entry name" value="Peptidase_S8"/>
    <property type="match status" value="1"/>
</dbReference>
<evidence type="ECO:0000256" key="5">
    <source>
        <dbReference type="PROSITE-ProRule" id="PRU01240"/>
    </source>
</evidence>
<evidence type="ECO:0000313" key="9">
    <source>
        <dbReference type="EMBL" id="NJP95395.1"/>
    </source>
</evidence>
<dbReference type="InterPro" id="IPR022398">
    <property type="entry name" value="Peptidase_S8_His-AS"/>
</dbReference>
<dbReference type="Gene3D" id="3.40.50.200">
    <property type="entry name" value="Peptidase S8/S53 domain"/>
    <property type="match status" value="1"/>
</dbReference>
<dbReference type="PANTHER" id="PTHR43806:SF11">
    <property type="entry name" value="CEREVISIN-RELATED"/>
    <property type="match status" value="1"/>
</dbReference>
<keyword evidence="7" id="KW-0732">Signal</keyword>
<feature type="region of interest" description="Disordered" evidence="6">
    <location>
        <begin position="1016"/>
        <end position="1093"/>
    </location>
</feature>
<dbReference type="PROSITE" id="PS51892">
    <property type="entry name" value="SUBTILASE"/>
    <property type="match status" value="1"/>
</dbReference>
<dbReference type="PANTHER" id="PTHR43806">
    <property type="entry name" value="PEPTIDASE S8"/>
    <property type="match status" value="1"/>
</dbReference>
<feature type="active site" description="Charge relay system" evidence="5">
    <location>
        <position position="252"/>
    </location>
</feature>
<name>A0ABX1BC87_9ACTN</name>
<protein>
    <submittedName>
        <fullName evidence="9">S8 family serine peptidase</fullName>
    </submittedName>
</protein>
<feature type="active site" description="Charge relay system" evidence="5">
    <location>
        <position position="426"/>
    </location>
</feature>
<feature type="compositionally biased region" description="Pro residues" evidence="6">
    <location>
        <begin position="1077"/>
        <end position="1087"/>
    </location>
</feature>
<comment type="similarity">
    <text evidence="1 5">Belongs to the peptidase S8 family.</text>
</comment>
<reference evidence="9 10" key="1">
    <citation type="submission" date="2020-03" db="EMBL/GenBank/DDBJ databases">
        <title>WGS of actinomycetes isolated from Thailand.</title>
        <authorList>
            <person name="Thawai C."/>
        </authorList>
    </citation>
    <scope>NUCLEOTIDE SEQUENCE [LARGE SCALE GENOMIC DNA]</scope>
    <source>
        <strain evidence="9 10">FMUSA5-5</strain>
    </source>
</reference>
<dbReference type="Gene3D" id="2.60.40.10">
    <property type="entry name" value="Immunoglobulins"/>
    <property type="match status" value="1"/>
</dbReference>
<dbReference type="InterPro" id="IPR050131">
    <property type="entry name" value="Peptidase_S8_subtilisin-like"/>
</dbReference>
<evidence type="ECO:0000256" key="4">
    <source>
        <dbReference type="ARBA" id="ARBA00022825"/>
    </source>
</evidence>
<evidence type="ECO:0000313" key="10">
    <source>
        <dbReference type="Proteomes" id="UP000696294"/>
    </source>
</evidence>
<accession>A0ABX1BC87</accession>
<feature type="chain" id="PRO_5045067237" evidence="7">
    <location>
        <begin position="25"/>
        <end position="1093"/>
    </location>
</feature>
<keyword evidence="4 5" id="KW-0720">Serine protease</keyword>
<evidence type="ECO:0000256" key="2">
    <source>
        <dbReference type="ARBA" id="ARBA00022670"/>
    </source>
</evidence>
<dbReference type="InterPro" id="IPR013783">
    <property type="entry name" value="Ig-like_fold"/>
</dbReference>
<sequence>MQQRTALLGVVLLAATAIAAPAQAAPAPPAPPAPKLGPAKTITLITGDKVTLRELPDKQTQLDVAAGPGREKIDFVRRRSADGLSIVPVDALPLLAAGTLDPRLFNVTRLAALGYDDAASPRLPLILTYSDSDPDSGQAALRAAGGRPLPAINGVARKEPRTGALWQTLTAQARTAAAPVKIWLDGKAKVSLDVSVPHIGAPAAWAAGHTGQDVPVAVLDTGYDPAHPDLKGQVVKTENFTAEPDTTDLNGHGTHVASTIAGTGAASGGTRKGVAPGAKLMIGKVCGQDGYCADSAIVEGMTWAAQNGARVANLSLGGPDAPGVDPLEQAVNTLTAKYGTLFVIASGNDGPQALGSPSSADAALSVGASYRDADTVAQFSSTGPRPGDAAVKPDLIAPGVGIVAARAGAPEGASGDELYAEMSGTSMATPHVAGAAAVVAGLHPDWTAARIKAALMAATAPGEELGAYIQGSGRVDVARAVGQRITTEPASLTMGDVELPDTAPKERTLTYRNDGDAAVRLELSVVAKDGHGESAAPFTLGAGAVEVPAHGTADVKVTAKPGATGLFSGTVIAKGGDVTVRTGIGMRVEPEKKALGLRFTGSDGRPAQTAFAGVIDIEAGEQTNYDISGGSLDLRLLKGRRYTVVTLLADHDGTIVMAAEPEFTLDGDRTVTADARRAKPVNVRTEEPTARLAIGMLGLLQLVEGAQPLGVDVDLAGRWGADRVEGVKAIPTTRTASKKFAYYRWTQWARPQADGSYHASPYFYHLMKAEPRIPADPGYRPRRRDLAEVTSTYAAQRDGKTGEHMALPVLYGTELAWMPYVHVAHVPLPFTRTEYYTPGDTGWYPSFAQYKLPPDGFDDLDQFFFGRTTVYRAGQKSTERWNGAVLGAALDPGGDHNWREENMMQFATSLFDDGRPDRYSVGSYTAPRAALYRDGKEVHSTSDYLPGWIDVPADRKESEYRLTMTAGRDPAMTALSTRVSAEWRFRSKTPAAGERQVLPLLAVKIDPELDARNQAACSARPARPTCRCARSPSTSPTTTAAPGCPRWCTRRARTPGPPRPGTRPGRVAGSPRCGSRPPTPGATPSPRPSRGRT</sequence>
<dbReference type="PRINTS" id="PR00723">
    <property type="entry name" value="SUBTILISIN"/>
</dbReference>
<keyword evidence="10" id="KW-1185">Reference proteome</keyword>
<dbReference type="EMBL" id="JAATEP010000037">
    <property type="protein sequence ID" value="NJP95395.1"/>
    <property type="molecule type" value="Genomic_DNA"/>
</dbReference>
<dbReference type="SUPFAM" id="SSF52743">
    <property type="entry name" value="Subtilisin-like"/>
    <property type="match status" value="1"/>
</dbReference>
<organism evidence="9 10">
    <name type="scientific">Nonomuraea composti</name>
    <dbReference type="NCBI Taxonomy" id="2720023"/>
    <lineage>
        <taxon>Bacteria</taxon>
        <taxon>Bacillati</taxon>
        <taxon>Actinomycetota</taxon>
        <taxon>Actinomycetes</taxon>
        <taxon>Streptosporangiales</taxon>
        <taxon>Streptosporangiaceae</taxon>
        <taxon>Nonomuraea</taxon>
    </lineage>
</organism>
<evidence type="ECO:0000256" key="7">
    <source>
        <dbReference type="SAM" id="SignalP"/>
    </source>
</evidence>
<proteinExistence type="inferred from homology"/>
<dbReference type="InterPro" id="IPR023828">
    <property type="entry name" value="Peptidase_S8_Ser-AS"/>
</dbReference>
<evidence type="ECO:0000256" key="3">
    <source>
        <dbReference type="ARBA" id="ARBA00022801"/>
    </source>
</evidence>
<gene>
    <name evidence="9" type="ORF">HCN51_39185</name>
</gene>
<dbReference type="PROSITE" id="PS00137">
    <property type="entry name" value="SUBTILASE_HIS"/>
    <property type="match status" value="1"/>
</dbReference>
<feature type="signal peptide" evidence="7">
    <location>
        <begin position="1"/>
        <end position="24"/>
    </location>
</feature>
<dbReference type="InterPro" id="IPR000209">
    <property type="entry name" value="Peptidase_S8/S53_dom"/>
</dbReference>
<dbReference type="Proteomes" id="UP000696294">
    <property type="component" value="Unassembled WGS sequence"/>
</dbReference>
<evidence type="ECO:0000256" key="6">
    <source>
        <dbReference type="SAM" id="MobiDB-lite"/>
    </source>
</evidence>
<feature type="domain" description="Peptidase S8/S53" evidence="8">
    <location>
        <begin position="211"/>
        <end position="459"/>
    </location>
</feature>
<feature type="compositionally biased region" description="Low complexity" evidence="6">
    <location>
        <begin position="1016"/>
        <end position="1042"/>
    </location>
</feature>
<comment type="caution">
    <text evidence="9">The sequence shown here is derived from an EMBL/GenBank/DDBJ whole genome shotgun (WGS) entry which is preliminary data.</text>
</comment>
<dbReference type="InterPro" id="IPR015500">
    <property type="entry name" value="Peptidase_S8_subtilisin-rel"/>
</dbReference>
<dbReference type="PROSITE" id="PS00138">
    <property type="entry name" value="SUBTILASE_SER"/>
    <property type="match status" value="1"/>
</dbReference>
<keyword evidence="2 5" id="KW-0645">Protease</keyword>
<feature type="active site" description="Charge relay system" evidence="5">
    <location>
        <position position="220"/>
    </location>
</feature>